<dbReference type="OrthoDB" id="7000909at2"/>
<accession>A0A1I4N0W9</accession>
<dbReference type="Proteomes" id="UP000199048">
    <property type="component" value="Unassembled WGS sequence"/>
</dbReference>
<feature type="domain" description="DUF7693" evidence="1">
    <location>
        <begin position="5"/>
        <end position="69"/>
    </location>
</feature>
<sequence length="96" mass="10211">MNDGDVLEIIRAAMAGSMKAGLVDGGSLPYDGIQAVRIGDWRIRVHLDAGSLDYIDGATAPDGRTWGYREVGGILRGMNAGERRAVQAWLDGVVPV</sequence>
<name>A0A1I4N0W9_9HYPH</name>
<proteinExistence type="predicted"/>
<dbReference type="Pfam" id="PF24745">
    <property type="entry name" value="DUF7693"/>
    <property type="match status" value="1"/>
</dbReference>
<dbReference type="RefSeq" id="WP_092042811.1">
    <property type="nucleotide sequence ID" value="NZ_FOTK01000019.1"/>
</dbReference>
<evidence type="ECO:0000259" key="1">
    <source>
        <dbReference type="Pfam" id="PF24745"/>
    </source>
</evidence>
<dbReference type="EMBL" id="FOTK01000019">
    <property type="protein sequence ID" value="SFM09025.1"/>
    <property type="molecule type" value="Genomic_DNA"/>
</dbReference>
<dbReference type="InterPro" id="IPR056110">
    <property type="entry name" value="DUF7693"/>
</dbReference>
<keyword evidence="3" id="KW-1185">Reference proteome</keyword>
<dbReference type="AlphaFoldDB" id="A0A1I4N0W9"/>
<reference evidence="3" key="1">
    <citation type="submission" date="2016-10" db="EMBL/GenBank/DDBJ databases">
        <authorList>
            <person name="Varghese N."/>
            <person name="Submissions S."/>
        </authorList>
    </citation>
    <scope>NUCLEOTIDE SEQUENCE [LARGE SCALE GENOMIC DNA]</scope>
    <source>
        <strain evidence="3">BL36</strain>
    </source>
</reference>
<organism evidence="2 3">
    <name type="scientific">Methylobacterium pseudosasicola</name>
    <dbReference type="NCBI Taxonomy" id="582667"/>
    <lineage>
        <taxon>Bacteria</taxon>
        <taxon>Pseudomonadati</taxon>
        <taxon>Pseudomonadota</taxon>
        <taxon>Alphaproteobacteria</taxon>
        <taxon>Hyphomicrobiales</taxon>
        <taxon>Methylobacteriaceae</taxon>
        <taxon>Methylobacterium</taxon>
    </lineage>
</organism>
<evidence type="ECO:0000313" key="2">
    <source>
        <dbReference type="EMBL" id="SFM09025.1"/>
    </source>
</evidence>
<protein>
    <recommendedName>
        <fullName evidence="1">DUF7693 domain-containing protein</fullName>
    </recommendedName>
</protein>
<gene>
    <name evidence="2" type="ORF">SAMN05192568_10197</name>
</gene>
<evidence type="ECO:0000313" key="3">
    <source>
        <dbReference type="Proteomes" id="UP000199048"/>
    </source>
</evidence>